<sequence length="484" mass="54425">MKFVIKLFPEIIVKSRPVRKRFSKMLEGNLRNVLKRIDDGVRVRSLWDKVEVESPDDASAELNEQLFQAMCKVPGVDIVQEVRRFEFTNLDDIYQPAQTIYGPQLKGKTFSVRVRRTGTHEFSSLDIERYVGGGLNQNSDSEGVRLKNPDMEIRLSIEQNQVSMITRQAKGLGGFPIATQESVLSLISGGFDSAVSSFRFIKRGSRVHFCFFNLGGDAHETGVREMAHYLWQTFGSSHRVKFVAIAFEEVVADILENVDNSHMGVILKRVMMRAADKVAEKLNIEALVTGEAMGQVSSQTATNLNVIDKAVERVILRPLIVSDKQEIIDQAHQIGTYDLAASMPEFCGVISNSPTVKAKLSKVIAEEAKMNLNLIDEVVYRAKVEDIRDVLKEKPAQQEVDILASLPPQAHVIDVRNDVEVEAQPLELEDAFVTHIPFFKLGTKFAELDTSVDYYLYCDRGVMSRLQAIHLQEAGHQNVKVYRP</sequence>
<evidence type="ECO:0000256" key="8">
    <source>
        <dbReference type="ARBA" id="ARBA00022977"/>
    </source>
</evidence>
<comment type="similarity">
    <text evidence="11">Belongs to the ThiI family.</text>
</comment>
<dbReference type="NCBIfam" id="TIGR04271">
    <property type="entry name" value="ThiI_C_thiazole"/>
    <property type="match status" value="1"/>
</dbReference>
<feature type="binding site" evidence="11">
    <location>
        <position position="299"/>
    </location>
    <ligand>
        <name>ATP</name>
        <dbReference type="ChEBI" id="CHEBI:30616"/>
    </ligand>
</feature>
<keyword evidence="6 11" id="KW-0067">ATP-binding</keyword>
<comment type="pathway">
    <text evidence="11">Cofactor biosynthesis; thiamine diphosphate biosynthesis.</text>
</comment>
<evidence type="ECO:0000259" key="12">
    <source>
        <dbReference type="PROSITE" id="PS50206"/>
    </source>
</evidence>
<dbReference type="CDD" id="cd01712">
    <property type="entry name" value="PPase_ThiI"/>
    <property type="match status" value="1"/>
</dbReference>
<dbReference type="Pfam" id="PF02926">
    <property type="entry name" value="THUMP"/>
    <property type="match status" value="1"/>
</dbReference>
<reference evidence="14" key="1">
    <citation type="submission" date="2021-07" db="EMBL/GenBank/DDBJ databases">
        <title>Neiella marina sp. nov., isolated from the intestinal content of sea cucumber Apostichopus japonicus.</title>
        <authorList>
            <person name="Bai X."/>
        </authorList>
    </citation>
    <scope>NUCLEOTIDE SEQUENCE</scope>
    <source>
        <strain evidence="14">126</strain>
    </source>
</reference>
<evidence type="ECO:0000256" key="10">
    <source>
        <dbReference type="ARBA" id="ARBA00023284"/>
    </source>
</evidence>
<dbReference type="PROSITE" id="PS50206">
    <property type="entry name" value="RHODANESE_3"/>
    <property type="match status" value="1"/>
</dbReference>
<dbReference type="Gene3D" id="3.30.2130.30">
    <property type="match status" value="1"/>
</dbReference>
<evidence type="ECO:0000256" key="1">
    <source>
        <dbReference type="ARBA" id="ARBA00004496"/>
    </source>
</evidence>
<keyword evidence="8 11" id="KW-0784">Thiamine biosynthesis</keyword>
<dbReference type="Proteomes" id="UP001166251">
    <property type="component" value="Unassembled WGS sequence"/>
</dbReference>
<dbReference type="PANTHER" id="PTHR43209:SF1">
    <property type="entry name" value="TRNA SULFURTRANSFERASE"/>
    <property type="match status" value="1"/>
</dbReference>
<dbReference type="HAMAP" id="MF_00021">
    <property type="entry name" value="ThiI"/>
    <property type="match status" value="1"/>
</dbReference>
<feature type="active site" description="Cysteine persulfide intermediate" evidence="11">
    <location>
        <position position="458"/>
    </location>
</feature>
<feature type="domain" description="THUMP" evidence="13">
    <location>
        <begin position="64"/>
        <end position="168"/>
    </location>
</feature>
<dbReference type="SUPFAM" id="SSF143437">
    <property type="entry name" value="THUMP domain-like"/>
    <property type="match status" value="1"/>
</dbReference>
<dbReference type="Gene3D" id="3.40.250.10">
    <property type="entry name" value="Rhodanese-like domain"/>
    <property type="match status" value="1"/>
</dbReference>
<evidence type="ECO:0000256" key="2">
    <source>
        <dbReference type="ARBA" id="ARBA00022490"/>
    </source>
</evidence>
<keyword evidence="10" id="KW-0676">Redox-active center</keyword>
<dbReference type="InterPro" id="IPR050102">
    <property type="entry name" value="tRNA_sulfurtransferase_ThiI"/>
</dbReference>
<protein>
    <recommendedName>
        <fullName evidence="11">tRNA sulfurtransferase</fullName>
        <ecNumber evidence="11">2.8.1.4</ecNumber>
    </recommendedName>
    <alternativeName>
        <fullName evidence="11">Sulfur carrier protein ThiS sulfurtransferase</fullName>
    </alternativeName>
    <alternativeName>
        <fullName evidence="11">Thiamine biosynthesis protein ThiI</fullName>
    </alternativeName>
    <alternativeName>
        <fullName evidence="11">tRNA 4-thiouridine synthase</fullName>
    </alternativeName>
</protein>
<dbReference type="InterPro" id="IPR049961">
    <property type="entry name" value="ThiI_N"/>
</dbReference>
<dbReference type="PANTHER" id="PTHR43209">
    <property type="entry name" value="TRNA SULFURTRANSFERASE"/>
    <property type="match status" value="1"/>
</dbReference>
<dbReference type="PROSITE" id="PS51165">
    <property type="entry name" value="THUMP"/>
    <property type="match status" value="1"/>
</dbReference>
<evidence type="ECO:0000256" key="9">
    <source>
        <dbReference type="ARBA" id="ARBA00023157"/>
    </source>
</evidence>
<keyword evidence="5 11" id="KW-0547">Nucleotide-binding</keyword>
<feature type="binding site" evidence="11">
    <location>
        <position position="268"/>
    </location>
    <ligand>
        <name>ATP</name>
        <dbReference type="ChEBI" id="CHEBI:30616"/>
    </ligand>
</feature>
<comment type="subcellular location">
    <subcellularLocation>
        <location evidence="1 11">Cytoplasm</location>
    </subcellularLocation>
</comment>
<dbReference type="EC" id="2.8.1.4" evidence="11"/>
<evidence type="ECO:0000256" key="11">
    <source>
        <dbReference type="HAMAP-Rule" id="MF_00021"/>
    </source>
</evidence>
<comment type="function">
    <text evidence="11">Catalyzes the ATP-dependent transfer of a sulfur to tRNA to produce 4-thiouridine in position 8 of tRNAs, which functions as a near-UV photosensor. Also catalyzes the transfer of sulfur to the sulfur carrier protein ThiS, forming ThiS-thiocarboxylate. This is a step in the synthesis of thiazole, in the thiamine biosynthesis pathway. The sulfur is donated as persulfide by IscS.</text>
</comment>
<dbReference type="InterPro" id="IPR014729">
    <property type="entry name" value="Rossmann-like_a/b/a_fold"/>
</dbReference>
<feature type="binding site" evidence="11">
    <location>
        <position position="290"/>
    </location>
    <ligand>
        <name>ATP</name>
        <dbReference type="ChEBI" id="CHEBI:30616"/>
    </ligand>
</feature>
<dbReference type="CDD" id="cd00158">
    <property type="entry name" value="RHOD"/>
    <property type="match status" value="1"/>
</dbReference>
<comment type="caution">
    <text evidence="14">The sequence shown here is derived from an EMBL/GenBank/DDBJ whole genome shotgun (WGS) entry which is preliminary data.</text>
</comment>
<name>A0ABS7EJ62_9GAMM</name>
<dbReference type="EMBL" id="JAHZSS010000014">
    <property type="protein sequence ID" value="MBW8191801.1"/>
    <property type="molecule type" value="Genomic_DNA"/>
</dbReference>
<evidence type="ECO:0000259" key="13">
    <source>
        <dbReference type="PROSITE" id="PS51165"/>
    </source>
</evidence>
<keyword evidence="9" id="KW-1015">Disulfide bond</keyword>
<dbReference type="CDD" id="cd11716">
    <property type="entry name" value="THUMP_ThiI"/>
    <property type="match status" value="1"/>
</dbReference>
<keyword evidence="15" id="KW-1185">Reference proteome</keyword>
<dbReference type="InterPro" id="IPR036873">
    <property type="entry name" value="Rhodanese-like_dom_sf"/>
</dbReference>
<feature type="domain" description="Rhodanese" evidence="12">
    <location>
        <begin position="406"/>
        <end position="482"/>
    </location>
</feature>
<accession>A0ABS7EJ62</accession>
<comment type="caution">
    <text evidence="11">Lacks conserved residue(s) required for the propagation of feature annotation.</text>
</comment>
<keyword evidence="3 11" id="KW-0820">tRNA-binding</keyword>
<dbReference type="InterPro" id="IPR003720">
    <property type="entry name" value="tRNA_STrfase"/>
</dbReference>
<dbReference type="Pfam" id="PF02568">
    <property type="entry name" value="ThiI"/>
    <property type="match status" value="1"/>
</dbReference>
<dbReference type="InterPro" id="IPR026340">
    <property type="entry name" value="THII_Thiazole_biosynth_dom"/>
</dbReference>
<evidence type="ECO:0000256" key="7">
    <source>
        <dbReference type="ARBA" id="ARBA00022884"/>
    </source>
</evidence>
<evidence type="ECO:0000313" key="15">
    <source>
        <dbReference type="Proteomes" id="UP001166251"/>
    </source>
</evidence>
<dbReference type="SUPFAM" id="SSF52821">
    <property type="entry name" value="Rhodanese/Cell cycle control phosphatase"/>
    <property type="match status" value="1"/>
</dbReference>
<keyword evidence="7 11" id="KW-0694">RNA-binding</keyword>
<keyword evidence="2 11" id="KW-0963">Cytoplasm</keyword>
<dbReference type="SUPFAM" id="SSF52402">
    <property type="entry name" value="Adenine nucleotide alpha hydrolases-like"/>
    <property type="match status" value="1"/>
</dbReference>
<keyword evidence="4 11" id="KW-0808">Transferase</keyword>
<dbReference type="InterPro" id="IPR020536">
    <property type="entry name" value="ThiI_AANH"/>
</dbReference>
<dbReference type="InterPro" id="IPR001763">
    <property type="entry name" value="Rhodanese-like_dom"/>
</dbReference>
<evidence type="ECO:0000256" key="6">
    <source>
        <dbReference type="ARBA" id="ARBA00022840"/>
    </source>
</evidence>
<proteinExistence type="inferred from homology"/>
<evidence type="ECO:0000256" key="4">
    <source>
        <dbReference type="ARBA" id="ARBA00022679"/>
    </source>
</evidence>
<dbReference type="InterPro" id="IPR049962">
    <property type="entry name" value="THUMP_ThiI"/>
</dbReference>
<evidence type="ECO:0000256" key="5">
    <source>
        <dbReference type="ARBA" id="ARBA00022741"/>
    </source>
</evidence>
<gene>
    <name evidence="11 14" type="primary">thiI</name>
    <name evidence="14" type="ORF">K0504_12210</name>
</gene>
<dbReference type="SMART" id="SM00981">
    <property type="entry name" value="THUMP"/>
    <property type="match status" value="1"/>
</dbReference>
<dbReference type="RefSeq" id="WP_220104477.1">
    <property type="nucleotide sequence ID" value="NZ_JAHZSS010000014.1"/>
</dbReference>
<evidence type="ECO:0000313" key="14">
    <source>
        <dbReference type="EMBL" id="MBW8191801.1"/>
    </source>
</evidence>
<feature type="binding site" evidence="11">
    <location>
        <begin position="186"/>
        <end position="187"/>
    </location>
    <ligand>
        <name>ATP</name>
        <dbReference type="ChEBI" id="CHEBI:30616"/>
    </ligand>
</feature>
<evidence type="ECO:0000256" key="3">
    <source>
        <dbReference type="ARBA" id="ARBA00022555"/>
    </source>
</evidence>
<comment type="catalytic activity">
    <reaction evidence="11">
        <text>[ThiI sulfur-carrier protein]-S-sulfanyl-L-cysteine + a uridine in tRNA + 2 reduced [2Fe-2S]-[ferredoxin] + ATP + H(+) = [ThiI sulfur-carrier protein]-L-cysteine + a 4-thiouridine in tRNA + 2 oxidized [2Fe-2S]-[ferredoxin] + AMP + diphosphate</text>
        <dbReference type="Rhea" id="RHEA:24176"/>
        <dbReference type="Rhea" id="RHEA-COMP:10000"/>
        <dbReference type="Rhea" id="RHEA-COMP:10001"/>
        <dbReference type="Rhea" id="RHEA-COMP:13337"/>
        <dbReference type="Rhea" id="RHEA-COMP:13338"/>
        <dbReference type="Rhea" id="RHEA-COMP:13339"/>
        <dbReference type="Rhea" id="RHEA-COMP:13340"/>
        <dbReference type="ChEBI" id="CHEBI:15378"/>
        <dbReference type="ChEBI" id="CHEBI:29950"/>
        <dbReference type="ChEBI" id="CHEBI:30616"/>
        <dbReference type="ChEBI" id="CHEBI:33019"/>
        <dbReference type="ChEBI" id="CHEBI:33737"/>
        <dbReference type="ChEBI" id="CHEBI:33738"/>
        <dbReference type="ChEBI" id="CHEBI:61963"/>
        <dbReference type="ChEBI" id="CHEBI:65315"/>
        <dbReference type="ChEBI" id="CHEBI:136798"/>
        <dbReference type="ChEBI" id="CHEBI:456215"/>
        <dbReference type="EC" id="2.8.1.4"/>
    </reaction>
</comment>
<dbReference type="NCBIfam" id="TIGR00342">
    <property type="entry name" value="tRNA uracil 4-sulfurtransferase ThiI"/>
    <property type="match status" value="1"/>
</dbReference>
<dbReference type="Gene3D" id="3.40.50.620">
    <property type="entry name" value="HUPs"/>
    <property type="match status" value="1"/>
</dbReference>
<organism evidence="14 15">
    <name type="scientific">Neiella holothuriorum</name>
    <dbReference type="NCBI Taxonomy" id="2870530"/>
    <lineage>
        <taxon>Bacteria</taxon>
        <taxon>Pseudomonadati</taxon>
        <taxon>Pseudomonadota</taxon>
        <taxon>Gammaproteobacteria</taxon>
        <taxon>Alteromonadales</taxon>
        <taxon>Echinimonadaceae</taxon>
        <taxon>Neiella</taxon>
    </lineage>
</organism>
<comment type="catalytic activity">
    <reaction evidence="11">
        <text>[ThiS sulfur-carrier protein]-C-terminal Gly-Gly-AMP + S-sulfanyl-L-cysteinyl-[cysteine desulfurase] + AH2 = [ThiS sulfur-carrier protein]-C-terminal-Gly-aminoethanethioate + L-cysteinyl-[cysteine desulfurase] + A + AMP + 2 H(+)</text>
        <dbReference type="Rhea" id="RHEA:43340"/>
        <dbReference type="Rhea" id="RHEA-COMP:12157"/>
        <dbReference type="Rhea" id="RHEA-COMP:12158"/>
        <dbReference type="Rhea" id="RHEA-COMP:12910"/>
        <dbReference type="Rhea" id="RHEA-COMP:19908"/>
        <dbReference type="ChEBI" id="CHEBI:13193"/>
        <dbReference type="ChEBI" id="CHEBI:15378"/>
        <dbReference type="ChEBI" id="CHEBI:17499"/>
        <dbReference type="ChEBI" id="CHEBI:29950"/>
        <dbReference type="ChEBI" id="CHEBI:61963"/>
        <dbReference type="ChEBI" id="CHEBI:90618"/>
        <dbReference type="ChEBI" id="CHEBI:232372"/>
        <dbReference type="ChEBI" id="CHEBI:456215"/>
    </reaction>
</comment>
<dbReference type="GO" id="GO:0140741">
    <property type="term" value="F:tRNA-uracil-4 sulfurtransferase activity"/>
    <property type="evidence" value="ECO:0007669"/>
    <property type="project" value="UniProtKB-EC"/>
</dbReference>
<dbReference type="InterPro" id="IPR004114">
    <property type="entry name" value="THUMP_dom"/>
</dbReference>